<reference evidence="1" key="1">
    <citation type="journal article" date="2023" name="G3 (Bethesda)">
        <title>A reference genome for the long-term kleptoplast-retaining sea slug Elysia crispata morphotype clarki.</title>
        <authorList>
            <person name="Eastman K.E."/>
            <person name="Pendleton A.L."/>
            <person name="Shaikh M.A."/>
            <person name="Suttiyut T."/>
            <person name="Ogas R."/>
            <person name="Tomko P."/>
            <person name="Gavelis G."/>
            <person name="Widhalm J.R."/>
            <person name="Wisecaver J.H."/>
        </authorList>
    </citation>
    <scope>NUCLEOTIDE SEQUENCE</scope>
    <source>
        <strain evidence="1">ECLA1</strain>
    </source>
</reference>
<protein>
    <submittedName>
        <fullName evidence="1">Uncharacterized protein</fullName>
    </submittedName>
</protein>
<sequence length="135" mass="14742">MASHRRQRLLHVDLSPPLVSRGLNLTALMPTWAHKGRAREDSTCRLLRKFGPSGFDKLSILTVEALVKPFTYTTQKLTSFESAATLSFPHGGCSTTARGRSLAGKRSGHAFTATHTCRLVPGARACNLSEDVHLE</sequence>
<proteinExistence type="predicted"/>
<evidence type="ECO:0000313" key="2">
    <source>
        <dbReference type="Proteomes" id="UP001283361"/>
    </source>
</evidence>
<gene>
    <name evidence="1" type="ORF">RRG08_029854</name>
</gene>
<dbReference type="AlphaFoldDB" id="A0AAE0YKH8"/>
<organism evidence="1 2">
    <name type="scientific">Elysia crispata</name>
    <name type="common">lettuce slug</name>
    <dbReference type="NCBI Taxonomy" id="231223"/>
    <lineage>
        <taxon>Eukaryota</taxon>
        <taxon>Metazoa</taxon>
        <taxon>Spiralia</taxon>
        <taxon>Lophotrochozoa</taxon>
        <taxon>Mollusca</taxon>
        <taxon>Gastropoda</taxon>
        <taxon>Heterobranchia</taxon>
        <taxon>Euthyneura</taxon>
        <taxon>Panpulmonata</taxon>
        <taxon>Sacoglossa</taxon>
        <taxon>Placobranchoidea</taxon>
        <taxon>Plakobranchidae</taxon>
        <taxon>Elysia</taxon>
    </lineage>
</organism>
<name>A0AAE0YKH8_9GAST</name>
<keyword evidence="2" id="KW-1185">Reference proteome</keyword>
<accession>A0AAE0YKH8</accession>
<dbReference type="Proteomes" id="UP001283361">
    <property type="component" value="Unassembled WGS sequence"/>
</dbReference>
<dbReference type="EMBL" id="JAWDGP010006058">
    <property type="protein sequence ID" value="KAK3747997.1"/>
    <property type="molecule type" value="Genomic_DNA"/>
</dbReference>
<comment type="caution">
    <text evidence="1">The sequence shown here is derived from an EMBL/GenBank/DDBJ whole genome shotgun (WGS) entry which is preliminary data.</text>
</comment>
<evidence type="ECO:0000313" key="1">
    <source>
        <dbReference type="EMBL" id="KAK3747997.1"/>
    </source>
</evidence>